<evidence type="ECO:0000259" key="11">
    <source>
        <dbReference type="PROSITE" id="PS51195"/>
    </source>
</evidence>
<dbReference type="EMBL" id="CAJHUC010002973">
    <property type="protein sequence ID" value="CAD7704913.1"/>
    <property type="molecule type" value="Genomic_DNA"/>
</dbReference>
<dbReference type="PROSITE" id="PS51195">
    <property type="entry name" value="Q_MOTIF"/>
    <property type="match status" value="1"/>
</dbReference>
<evidence type="ECO:0000256" key="8">
    <source>
        <dbReference type="SAM" id="MobiDB-lite"/>
    </source>
</evidence>
<feature type="domain" description="Helicase ATP-binding" evidence="9">
    <location>
        <begin position="175"/>
        <end position="347"/>
    </location>
</feature>
<dbReference type="Gene3D" id="3.40.50.300">
    <property type="entry name" value="P-loop containing nucleotide triphosphate hydrolases"/>
    <property type="match status" value="2"/>
</dbReference>
<organism evidence="12 13">
    <name type="scientific">Ostreobium quekettii</name>
    <dbReference type="NCBI Taxonomy" id="121088"/>
    <lineage>
        <taxon>Eukaryota</taxon>
        <taxon>Viridiplantae</taxon>
        <taxon>Chlorophyta</taxon>
        <taxon>core chlorophytes</taxon>
        <taxon>Ulvophyceae</taxon>
        <taxon>TCBD clade</taxon>
        <taxon>Bryopsidales</taxon>
        <taxon>Ostreobineae</taxon>
        <taxon>Ostreobiaceae</taxon>
        <taxon>Ostreobium</taxon>
    </lineage>
</organism>
<dbReference type="PROSITE" id="PS51192">
    <property type="entry name" value="HELICASE_ATP_BIND_1"/>
    <property type="match status" value="1"/>
</dbReference>
<protein>
    <recommendedName>
        <fullName evidence="1">RNA helicase</fullName>
        <ecNumber evidence="1">3.6.4.13</ecNumber>
    </recommendedName>
</protein>
<proteinExistence type="inferred from homology"/>
<feature type="domain" description="Helicase C-terminal" evidence="10">
    <location>
        <begin position="374"/>
        <end position="530"/>
    </location>
</feature>
<keyword evidence="13" id="KW-1185">Reference proteome</keyword>
<evidence type="ECO:0000256" key="4">
    <source>
        <dbReference type="ARBA" id="ARBA00022806"/>
    </source>
</evidence>
<dbReference type="Pfam" id="PF00270">
    <property type="entry name" value="DEAD"/>
    <property type="match status" value="1"/>
</dbReference>
<evidence type="ECO:0000256" key="5">
    <source>
        <dbReference type="ARBA" id="ARBA00022840"/>
    </source>
</evidence>
<evidence type="ECO:0000259" key="10">
    <source>
        <dbReference type="PROSITE" id="PS51194"/>
    </source>
</evidence>
<keyword evidence="5 7" id="KW-0067">ATP-binding</keyword>
<evidence type="ECO:0000313" key="13">
    <source>
        <dbReference type="Proteomes" id="UP000708148"/>
    </source>
</evidence>
<name>A0A8S1JAW5_9CHLO</name>
<dbReference type="InterPro" id="IPR000629">
    <property type="entry name" value="RNA-helicase_DEAD-box_CS"/>
</dbReference>
<dbReference type="InterPro" id="IPR014001">
    <property type="entry name" value="Helicase_ATP-bd"/>
</dbReference>
<dbReference type="GO" id="GO:0003676">
    <property type="term" value="F:nucleic acid binding"/>
    <property type="evidence" value="ECO:0007669"/>
    <property type="project" value="InterPro"/>
</dbReference>
<feature type="region of interest" description="Disordered" evidence="8">
    <location>
        <begin position="1"/>
        <end position="117"/>
    </location>
</feature>
<dbReference type="InterPro" id="IPR011545">
    <property type="entry name" value="DEAD/DEAH_box_helicase_dom"/>
</dbReference>
<keyword evidence="4 7" id="KW-0347">Helicase</keyword>
<dbReference type="SMART" id="SM00490">
    <property type="entry name" value="HELICc"/>
    <property type="match status" value="1"/>
</dbReference>
<dbReference type="InterPro" id="IPR014014">
    <property type="entry name" value="RNA_helicase_DEAD_Q_motif"/>
</dbReference>
<evidence type="ECO:0000256" key="3">
    <source>
        <dbReference type="ARBA" id="ARBA00022801"/>
    </source>
</evidence>
<dbReference type="Pfam" id="PF00271">
    <property type="entry name" value="Helicase_C"/>
    <property type="match status" value="1"/>
</dbReference>
<dbReference type="Proteomes" id="UP000708148">
    <property type="component" value="Unassembled WGS sequence"/>
</dbReference>
<dbReference type="CDD" id="cd18787">
    <property type="entry name" value="SF2_C_DEAD"/>
    <property type="match status" value="1"/>
</dbReference>
<evidence type="ECO:0000256" key="6">
    <source>
        <dbReference type="PROSITE-ProRule" id="PRU00552"/>
    </source>
</evidence>
<feature type="domain" description="DEAD-box RNA helicase Q" evidence="11">
    <location>
        <begin position="141"/>
        <end position="170"/>
    </location>
</feature>
<dbReference type="InterPro" id="IPR027417">
    <property type="entry name" value="P-loop_NTPase"/>
</dbReference>
<evidence type="ECO:0000313" key="12">
    <source>
        <dbReference type="EMBL" id="CAD7704913.1"/>
    </source>
</evidence>
<dbReference type="GO" id="GO:0005524">
    <property type="term" value="F:ATP binding"/>
    <property type="evidence" value="ECO:0007669"/>
    <property type="project" value="UniProtKB-KW"/>
</dbReference>
<evidence type="ECO:0000256" key="7">
    <source>
        <dbReference type="RuleBase" id="RU000492"/>
    </source>
</evidence>
<feature type="short sequence motif" description="Q motif" evidence="6">
    <location>
        <begin position="141"/>
        <end position="170"/>
    </location>
</feature>
<keyword evidence="3 7" id="KW-0378">Hydrolase</keyword>
<dbReference type="EC" id="3.6.4.13" evidence="1"/>
<accession>A0A8S1JAW5</accession>
<dbReference type="GO" id="GO:0003724">
    <property type="term" value="F:RNA helicase activity"/>
    <property type="evidence" value="ECO:0007669"/>
    <property type="project" value="UniProtKB-EC"/>
</dbReference>
<dbReference type="SUPFAM" id="SSF52540">
    <property type="entry name" value="P-loop containing nucleoside triphosphate hydrolases"/>
    <property type="match status" value="1"/>
</dbReference>
<dbReference type="AlphaFoldDB" id="A0A8S1JAW5"/>
<dbReference type="PANTHER" id="PTHR47958">
    <property type="entry name" value="ATP-DEPENDENT RNA HELICASE DBP3"/>
    <property type="match status" value="1"/>
</dbReference>
<evidence type="ECO:0000259" key="9">
    <source>
        <dbReference type="PROSITE" id="PS51192"/>
    </source>
</evidence>
<comment type="caution">
    <text evidence="12">The sequence shown here is derived from an EMBL/GenBank/DDBJ whole genome shotgun (WGS) entry which is preliminary data.</text>
</comment>
<dbReference type="PROSITE" id="PS00039">
    <property type="entry name" value="DEAD_ATP_HELICASE"/>
    <property type="match status" value="1"/>
</dbReference>
<evidence type="ECO:0000256" key="1">
    <source>
        <dbReference type="ARBA" id="ARBA00012552"/>
    </source>
</evidence>
<gene>
    <name evidence="12" type="ORF">OSTQU699_LOCUS10268</name>
</gene>
<dbReference type="PROSITE" id="PS51194">
    <property type="entry name" value="HELICASE_CTER"/>
    <property type="match status" value="1"/>
</dbReference>
<evidence type="ECO:0000256" key="2">
    <source>
        <dbReference type="ARBA" id="ARBA00022741"/>
    </source>
</evidence>
<dbReference type="SMART" id="SM00487">
    <property type="entry name" value="DEXDc"/>
    <property type="match status" value="1"/>
</dbReference>
<dbReference type="OrthoDB" id="10265785at2759"/>
<dbReference type="InterPro" id="IPR001650">
    <property type="entry name" value="Helicase_C-like"/>
</dbReference>
<reference evidence="12" key="1">
    <citation type="submission" date="2020-12" db="EMBL/GenBank/DDBJ databases">
        <authorList>
            <person name="Iha C."/>
        </authorList>
    </citation>
    <scope>NUCLEOTIDE SEQUENCE</scope>
</reference>
<sequence>MSHGWGGAPDDGWGRPPGVRNGGGPTGLARSGYGSGPISDGSLFGPPPGIAGFSDGGPPGVKPMVSSLSDPGGHSNGFGRAPGIGFHNSGSVRHPDSREREELDEPDRDLGKRVQGQRQLNDAYDEIRVEGDIEQLYTSALTFEDMGLSEDVKKGLYCKMNFERPSAIQAKTIPLICTPPYNSLVAQAQNGCGKTTCFAICILHRIDTSQHKPQAIVVVPTRELAIQNEIVLQRMGEYCKVTTISTSQTDEVHRKAEVIDRHVIVGTHGSLAIWRRRRWLILNFLKVLVLDEADEMLKAGSFADDTYRMIKEVKGVVAKLQILMFSATYPPQIKAFADRLCPGANKVYVPTQELSLDKIKQYRVYCASFQDKIFVLQHLLFPQCEKLGAAIIFVRYRHTARYVHKVLTDDGYKVTAISGEMSFAERDEVIEEFRNGVTTFLIATDVLSRGFDVENVTLVVNFDIPVEKDMTSPSMESYIHRVGRTGRFRRRGAAFNLVALGSEEEHRLDQIARYFERNIPEVPTEEEAFTKVLKEAGLTEG</sequence>
<dbReference type="GO" id="GO:0016787">
    <property type="term" value="F:hydrolase activity"/>
    <property type="evidence" value="ECO:0007669"/>
    <property type="project" value="UniProtKB-KW"/>
</dbReference>
<comment type="similarity">
    <text evidence="7">Belongs to the DEAD box helicase family.</text>
</comment>
<keyword evidence="2 7" id="KW-0547">Nucleotide-binding</keyword>